<dbReference type="Gene3D" id="2.30.29.30">
    <property type="entry name" value="Pleckstrin-homology domain (PH domain)/Phosphotyrosine-binding domain (PTB)"/>
    <property type="match status" value="1"/>
</dbReference>
<dbReference type="Pfam" id="PF16016">
    <property type="entry name" value="VASt"/>
    <property type="match status" value="1"/>
</dbReference>
<sequence length="1364" mass="151765">MARCGVASWASVMNRGLPVGLNEAALDSPTFRASAAHFAEQMDALERWLNGYMSSTSKLVHDMMGLEDTVNTYLSRTIPSAADGIIENDYTFLALKRVADGQRECWMQTLSSIKKVDNVVIEPIRTFLGGEMRTFKECRRSLEQTQRVYDTTLGRFVGQSKTKEPSALREDAFAVYENRKAYIQAAMEFCVLAPQLRFAMDQLLVKVCGGMWMDMLRCRDASVNATRWTWEMDRVRGWAREMELSEGSLKRELEAARRDISETVIQDWKPSRELDDYSTCTAPFSGSHGPLNMQTKGQEATISEKQGWLFLRVVTGKPVRYSWVRRWYYCCDGVFGWLMAGPQGVVQGDEIGVLLCNARPAGAEERRFCFEVKTKNQTMMLQAETQRELMQWVEVFEVTKKKAFEASMRQEAGTLPGAMDPAFAISPPSAPEFSARAADGQVNTGEEANPGFERSATLAVAGPDVRQSFEVNSGVGRRSFTALGRDLALREEGESGRDHAARIMQKLDLHRKSVSTAAMEPSLGAPASAGGGIASLISASHNLLPVHPSNLGPGAPRQTGALLPSLDSSPGSLAPMTLARPPTMTNLSRMAVVVTGERSSGANGWKLPTGIIANYWGSKVWAAAKLREHDDKDGAMGLVAAEDSRGSRRMPVNYPAELQSQHAQFRLLFPGAPAGEKLVLVFRAAWSRSVDGGAASEAVDSDGRIYVTSDNMYFYGQQMGLVVAFGLHLDLITEMSTSGGKDCDYIYLHLGRGGNEAQEGLIAVRVFLDNVDLLHTRLNLLVDNLQAEEPMDSHELILALVNIEREGYDKASPSAESWEEVSCNTPVDDGTFSGKPASRPREGHRHPVHDRRHGINAQYGHKVQLAGHGSHMQHRGLPKLHLPTQPVVYEPDDMVEMAAERHFEISAKACFHVLFGDKSFVFPKLYFERRAQQIAQGPWLLVDQGKMRRDFNFSVRNVDMLGRARWANINDFQRIDVYSDHVTYVVTHSKTAWHLPHSGSFKLVTKIVISYVAKSKCKLGIYIGIDWSKAPALSKKLVERQALHDAANDAEELAELATDQVRKLGPRSRTNRAIQVYGHVGQQTQVVVFSPAASESSKRQTVKPRTLTALLLETARSFAESAVSSLIMWAFAGLRKLFDIVSAQRLLLTLLVLSLVTNVLLTSAESSAWWRERRAVSFMHKVGVGPNTMMSKAVYISDLDEAVRGSDKGSLFAKDGSNKTSSACFGTFRRLLDASDMDAPWQEAGAKLTWPRSRVTARRLRRTRQRLGSYRHDLVVAMRVVNSVERQVVQSEWENWLVNEKALCDGLDVVYGGEETREAQVFASKRLRPEEHRAIDEWRQIHCGSCRKDLEAVMRQRMTVRAPE</sequence>
<dbReference type="Gene3D" id="1.20.1270.60">
    <property type="entry name" value="Arfaptin homology (AH) domain/BAR domain"/>
    <property type="match status" value="1"/>
</dbReference>
<dbReference type="GO" id="GO:0016020">
    <property type="term" value="C:membrane"/>
    <property type="evidence" value="ECO:0007669"/>
    <property type="project" value="UniProtKB-SubCell"/>
</dbReference>
<dbReference type="STRING" id="1399860.A0A2C5Y7K0"/>
<comment type="subcellular location">
    <subcellularLocation>
        <location evidence="1">Membrane</location>
    </subcellularLocation>
</comment>
<dbReference type="EMBL" id="NJET01000054">
    <property type="protein sequence ID" value="PHH63232.1"/>
    <property type="molecule type" value="Genomic_DNA"/>
</dbReference>
<gene>
    <name evidence="8" type="ORF">CDD81_6184</name>
</gene>
<dbReference type="InterPro" id="IPR039463">
    <property type="entry name" value="Sip3/Lam1_BAR"/>
</dbReference>
<dbReference type="InterPro" id="IPR004148">
    <property type="entry name" value="BAR_dom"/>
</dbReference>
<evidence type="ECO:0000256" key="5">
    <source>
        <dbReference type="SAM" id="MobiDB-lite"/>
    </source>
</evidence>
<evidence type="ECO:0000256" key="1">
    <source>
        <dbReference type="ARBA" id="ARBA00004370"/>
    </source>
</evidence>
<keyword evidence="2" id="KW-0812">Transmembrane</keyword>
<comment type="caution">
    <text evidence="8">The sequence shown here is derived from an EMBL/GenBank/DDBJ whole genome shotgun (WGS) entry which is preliminary data.</text>
</comment>
<dbReference type="PROSITE" id="PS51778">
    <property type="entry name" value="VAST"/>
    <property type="match status" value="1"/>
</dbReference>
<evidence type="ECO:0000256" key="2">
    <source>
        <dbReference type="ARBA" id="ARBA00022692"/>
    </source>
</evidence>
<name>A0A2C5Y7K0_9HYPO</name>
<dbReference type="Pfam" id="PF00169">
    <property type="entry name" value="PH"/>
    <property type="match status" value="1"/>
</dbReference>
<dbReference type="CDD" id="cd07609">
    <property type="entry name" value="BAR_SIP3_fungi"/>
    <property type="match status" value="1"/>
</dbReference>
<keyword evidence="4" id="KW-0472">Membrane</keyword>
<evidence type="ECO:0000259" key="6">
    <source>
        <dbReference type="PROSITE" id="PS50003"/>
    </source>
</evidence>
<dbReference type="Pfam" id="PF16746">
    <property type="entry name" value="BAR_3"/>
    <property type="match status" value="1"/>
</dbReference>
<dbReference type="SMART" id="SM00233">
    <property type="entry name" value="PH"/>
    <property type="match status" value="1"/>
</dbReference>
<evidence type="ECO:0000259" key="7">
    <source>
        <dbReference type="PROSITE" id="PS51778"/>
    </source>
</evidence>
<evidence type="ECO:0000313" key="8">
    <source>
        <dbReference type="EMBL" id="PHH63232.1"/>
    </source>
</evidence>
<dbReference type="InterPro" id="IPR027267">
    <property type="entry name" value="AH/BAR_dom_sf"/>
</dbReference>
<dbReference type="Proteomes" id="UP000226192">
    <property type="component" value="Unassembled WGS sequence"/>
</dbReference>
<dbReference type="OrthoDB" id="10070851at2759"/>
<keyword evidence="9" id="KW-1185">Reference proteome</keyword>
<protein>
    <recommendedName>
        <fullName evidence="10">PH domain-containing protein</fullName>
    </recommendedName>
</protein>
<feature type="region of interest" description="Disordered" evidence="5">
    <location>
        <begin position="814"/>
        <end position="849"/>
    </location>
</feature>
<accession>A0A2C5Y7K0</accession>
<dbReference type="PANTHER" id="PTHR14248">
    <property type="entry name" value="CYCLIN Y, ISOFORM A"/>
    <property type="match status" value="1"/>
</dbReference>
<dbReference type="InterPro" id="IPR042067">
    <property type="entry name" value="Sip3_PH"/>
</dbReference>
<evidence type="ECO:0008006" key="10">
    <source>
        <dbReference type="Google" id="ProtNLM"/>
    </source>
</evidence>
<proteinExistence type="predicted"/>
<dbReference type="InterPro" id="IPR031968">
    <property type="entry name" value="VASt"/>
</dbReference>
<dbReference type="CDD" id="cd13280">
    <property type="entry name" value="PH_SIP3"/>
    <property type="match status" value="1"/>
</dbReference>
<dbReference type="PROSITE" id="PS50003">
    <property type="entry name" value="PH_DOMAIN"/>
    <property type="match status" value="1"/>
</dbReference>
<reference evidence="8 9" key="1">
    <citation type="submission" date="2017-06" db="EMBL/GenBank/DDBJ databases">
        <title>Ant-infecting Ophiocordyceps genomes reveal a high diversity of potential behavioral manipulation genes and a possible major role for enterotoxins.</title>
        <authorList>
            <person name="De Bekker C."/>
            <person name="Evans H.C."/>
            <person name="Brachmann A."/>
            <person name="Hughes D.P."/>
        </authorList>
    </citation>
    <scope>NUCLEOTIDE SEQUENCE [LARGE SCALE GENOMIC DNA]</scope>
    <source>
        <strain evidence="8 9">Map64</strain>
    </source>
</reference>
<dbReference type="GO" id="GO:0005737">
    <property type="term" value="C:cytoplasm"/>
    <property type="evidence" value="ECO:0007669"/>
    <property type="project" value="InterPro"/>
</dbReference>
<organism evidence="8 9">
    <name type="scientific">Ophiocordyceps australis</name>
    <dbReference type="NCBI Taxonomy" id="1399860"/>
    <lineage>
        <taxon>Eukaryota</taxon>
        <taxon>Fungi</taxon>
        <taxon>Dikarya</taxon>
        <taxon>Ascomycota</taxon>
        <taxon>Pezizomycotina</taxon>
        <taxon>Sordariomycetes</taxon>
        <taxon>Hypocreomycetidae</taxon>
        <taxon>Hypocreales</taxon>
        <taxon>Ophiocordycipitaceae</taxon>
        <taxon>Ophiocordyceps</taxon>
    </lineage>
</organism>
<dbReference type="SUPFAM" id="SSF50729">
    <property type="entry name" value="PH domain-like"/>
    <property type="match status" value="1"/>
</dbReference>
<evidence type="ECO:0000313" key="9">
    <source>
        <dbReference type="Proteomes" id="UP000226192"/>
    </source>
</evidence>
<dbReference type="InterPro" id="IPR011993">
    <property type="entry name" value="PH-like_dom_sf"/>
</dbReference>
<dbReference type="SUPFAM" id="SSF103657">
    <property type="entry name" value="BAR/IMD domain-like"/>
    <property type="match status" value="1"/>
</dbReference>
<evidence type="ECO:0000256" key="3">
    <source>
        <dbReference type="ARBA" id="ARBA00022989"/>
    </source>
</evidence>
<feature type="domain" description="VASt" evidence="7">
    <location>
        <begin position="893"/>
        <end position="1065"/>
    </location>
</feature>
<feature type="domain" description="PH" evidence="6">
    <location>
        <begin position="302"/>
        <end position="401"/>
    </location>
</feature>
<dbReference type="InterPro" id="IPR001849">
    <property type="entry name" value="PH_domain"/>
</dbReference>
<keyword evidence="3" id="KW-1133">Transmembrane helix</keyword>
<evidence type="ECO:0000256" key="4">
    <source>
        <dbReference type="ARBA" id="ARBA00023136"/>
    </source>
</evidence>